<dbReference type="Gene3D" id="3.30.750.24">
    <property type="entry name" value="STAS domain"/>
    <property type="match status" value="1"/>
</dbReference>
<accession>A0A3D9E6Z7</accession>
<reference evidence="3 4" key="1">
    <citation type="submission" date="2018-07" db="EMBL/GenBank/DDBJ databases">
        <title>Genome sequencing of rice bacterial endophytes.</title>
        <authorList>
            <person name="Venturi V."/>
        </authorList>
    </citation>
    <scope>NUCLEOTIDE SEQUENCE [LARGE SCALE GENOMIC DNA]</scope>
    <source>
        <strain evidence="3 4">AG1002</strain>
    </source>
</reference>
<dbReference type="CDD" id="cd07042">
    <property type="entry name" value="STAS_SulP_like_sulfate_transporter"/>
    <property type="match status" value="1"/>
</dbReference>
<feature type="transmembrane region" description="Helical" evidence="1">
    <location>
        <begin position="35"/>
        <end position="65"/>
    </location>
</feature>
<organism evidence="3 4">
    <name type="scientific">Ectopseudomonas oleovorans</name>
    <name type="common">Pseudomonas oleovorans</name>
    <dbReference type="NCBI Taxonomy" id="301"/>
    <lineage>
        <taxon>Bacteria</taxon>
        <taxon>Pseudomonadati</taxon>
        <taxon>Pseudomonadota</taxon>
        <taxon>Gammaproteobacteria</taxon>
        <taxon>Pseudomonadales</taxon>
        <taxon>Pseudomonadaceae</taxon>
        <taxon>Ectopseudomonas</taxon>
    </lineage>
</organism>
<dbReference type="AlphaFoldDB" id="A0A3D9E6Z7"/>
<dbReference type="SUPFAM" id="SSF52091">
    <property type="entry name" value="SpoIIaa-like"/>
    <property type="match status" value="1"/>
</dbReference>
<evidence type="ECO:0000313" key="3">
    <source>
        <dbReference type="EMBL" id="REC98843.1"/>
    </source>
</evidence>
<dbReference type="EMBL" id="QRDL01000016">
    <property type="protein sequence ID" value="REC98843.1"/>
    <property type="molecule type" value="Genomic_DNA"/>
</dbReference>
<gene>
    <name evidence="3" type="ORF">DFO60_4954</name>
</gene>
<evidence type="ECO:0000259" key="2">
    <source>
        <dbReference type="PROSITE" id="PS50801"/>
    </source>
</evidence>
<keyword evidence="1" id="KW-0472">Membrane</keyword>
<feature type="domain" description="STAS" evidence="2">
    <location>
        <begin position="74"/>
        <end position="177"/>
    </location>
</feature>
<dbReference type="PROSITE" id="PS50801">
    <property type="entry name" value="STAS"/>
    <property type="match status" value="1"/>
</dbReference>
<proteinExistence type="predicted"/>
<dbReference type="InterPro" id="IPR036513">
    <property type="entry name" value="STAS_dom_sf"/>
</dbReference>
<evidence type="ECO:0000313" key="4">
    <source>
        <dbReference type="Proteomes" id="UP000256988"/>
    </source>
</evidence>
<dbReference type="PANTHER" id="PTHR43310">
    <property type="entry name" value="SULFATE TRANSPORTER YBAR-RELATED"/>
    <property type="match status" value="1"/>
</dbReference>
<name>A0A3D9E6Z7_ECTOL</name>
<dbReference type="PANTHER" id="PTHR43310:SF1">
    <property type="entry name" value="SULFATE TRANSPORTER YBAR-RELATED"/>
    <property type="match status" value="1"/>
</dbReference>
<feature type="non-terminal residue" evidence="3">
    <location>
        <position position="1"/>
    </location>
</feature>
<dbReference type="Proteomes" id="UP000256988">
    <property type="component" value="Unassembled WGS sequence"/>
</dbReference>
<dbReference type="RefSeq" id="WP_147302618.1">
    <property type="nucleotide sequence ID" value="NZ_QRDL01000016.1"/>
</dbReference>
<keyword evidence="1" id="KW-0812">Transmembrane</keyword>
<evidence type="ECO:0000256" key="1">
    <source>
        <dbReference type="SAM" id="Phobius"/>
    </source>
</evidence>
<keyword evidence="1" id="KW-1133">Transmembrane helix</keyword>
<comment type="caution">
    <text evidence="3">The sequence shown here is derived from an EMBL/GenBank/DDBJ whole genome shotgun (WGS) entry which is preliminary data.</text>
</comment>
<dbReference type="InterPro" id="IPR052706">
    <property type="entry name" value="Membrane-Transporter-like"/>
</dbReference>
<dbReference type="Pfam" id="PF01740">
    <property type="entry name" value="STAS"/>
    <property type="match status" value="1"/>
</dbReference>
<protein>
    <submittedName>
        <fullName evidence="3">STAS domain-containing protein</fullName>
    </submittedName>
</protein>
<sequence>IPMAALVAVMIMVSIGTFSWDSIRNLRRHPLSTNLVMVATVVVVVATHNLALGVLVGVLLASLFFANKVGHQLTITSRLEAPGVRRYEVQGQVFFSSTAAFLAAFDFKEVLDEVRIDLKAAQFWDITAVAALDKVVLRYRREGVTVQVLNLDQASATLVDRFGIHDKPGAGSELLGH</sequence>
<dbReference type="InterPro" id="IPR002645">
    <property type="entry name" value="STAS_dom"/>
</dbReference>